<dbReference type="InterPro" id="IPR017452">
    <property type="entry name" value="GPCR_Rhodpsn_7TM"/>
</dbReference>
<dbReference type="Gene3D" id="1.20.1070.10">
    <property type="entry name" value="Rhodopsin 7-helix transmembrane proteins"/>
    <property type="match status" value="1"/>
</dbReference>
<keyword evidence="6 10" id="KW-1133">Transmembrane helix</keyword>
<name>A0A8B9Q996_APTOW</name>
<evidence type="ECO:0000313" key="13">
    <source>
        <dbReference type="Proteomes" id="UP000694424"/>
    </source>
</evidence>
<dbReference type="GO" id="GO:0004984">
    <property type="term" value="F:olfactory receptor activity"/>
    <property type="evidence" value="ECO:0007669"/>
    <property type="project" value="InterPro"/>
</dbReference>
<evidence type="ECO:0000313" key="12">
    <source>
        <dbReference type="Ensembl" id="ENSAOWP00000024403.1"/>
    </source>
</evidence>
<dbReference type="GO" id="GO:0004930">
    <property type="term" value="F:G protein-coupled receptor activity"/>
    <property type="evidence" value="ECO:0007669"/>
    <property type="project" value="UniProtKB-KW"/>
</dbReference>
<keyword evidence="7 10" id="KW-0472">Membrane</keyword>
<dbReference type="InterPro" id="IPR000276">
    <property type="entry name" value="GPCR_Rhodpsn"/>
</dbReference>
<keyword evidence="3 10" id="KW-0716">Sensory transduction</keyword>
<reference evidence="12" key="2">
    <citation type="submission" date="2025-09" db="UniProtKB">
        <authorList>
            <consortium name="Ensembl"/>
        </authorList>
    </citation>
    <scope>IDENTIFICATION</scope>
</reference>
<keyword evidence="4 9" id="KW-0812">Transmembrane</keyword>
<dbReference type="AlphaFoldDB" id="A0A8B9Q996"/>
<comment type="subcellular location">
    <subcellularLocation>
        <location evidence="1 10">Cell membrane</location>
        <topology evidence="1 10">Multi-pass membrane protein</topology>
    </subcellularLocation>
</comment>
<feature type="transmembrane region" description="Helical" evidence="10">
    <location>
        <begin position="99"/>
        <end position="118"/>
    </location>
</feature>
<proteinExistence type="inferred from homology"/>
<dbReference type="PANTHER" id="PTHR26453">
    <property type="entry name" value="OLFACTORY RECEPTOR"/>
    <property type="match status" value="1"/>
</dbReference>
<feature type="transmembrane region" description="Helical" evidence="10">
    <location>
        <begin position="271"/>
        <end position="290"/>
    </location>
</feature>
<evidence type="ECO:0000256" key="1">
    <source>
        <dbReference type="ARBA" id="ARBA00004651"/>
    </source>
</evidence>
<evidence type="ECO:0000256" key="7">
    <source>
        <dbReference type="ARBA" id="ARBA00023136"/>
    </source>
</evidence>
<protein>
    <recommendedName>
        <fullName evidence="10">Olfactory receptor</fullName>
    </recommendedName>
</protein>
<dbReference type="PRINTS" id="PR00237">
    <property type="entry name" value="GPCRRHODOPSN"/>
</dbReference>
<dbReference type="InterPro" id="IPR000725">
    <property type="entry name" value="Olfact_rcpt"/>
</dbReference>
<accession>A0A8B9Q996</accession>
<keyword evidence="13" id="KW-1185">Reference proteome</keyword>
<feature type="transmembrane region" description="Helical" evidence="10">
    <location>
        <begin position="240"/>
        <end position="259"/>
    </location>
</feature>
<dbReference type="PRINTS" id="PR00245">
    <property type="entry name" value="OLFACTORYR"/>
</dbReference>
<sequence length="299" mass="33664">MQNQTTPIEFILLGFSMYPELHFLLSVVIPITYIFTLMGNVFIIFIITVEPHLQTPMYFFLGNLSLFDICQTTTIVPQMLLHLFSGANNISYTKCMVQLYFFILFVGAEGLLLAAMAYDRFLAICNPLRYTVLMDRKACSMLVMALWLTTALNASVHTALTVHLPFCGPSKINYFYCDVPPLLALSCGDLSLNTTVLLVASVVMGWGPSICIVLSYVYIVCRVLKMSSSQERAKAFSTCASHLSVVLLYFGSCLFTYIRPMSSYSLDRDKLISLLYSILTPMLNPVIYTLRNKDVKRTL</sequence>
<dbReference type="GO" id="GO:0005886">
    <property type="term" value="C:plasma membrane"/>
    <property type="evidence" value="ECO:0007669"/>
    <property type="project" value="UniProtKB-SubCell"/>
</dbReference>
<evidence type="ECO:0000259" key="11">
    <source>
        <dbReference type="PROSITE" id="PS50262"/>
    </source>
</evidence>
<dbReference type="PROSITE" id="PS50262">
    <property type="entry name" value="G_PROTEIN_RECEP_F1_2"/>
    <property type="match status" value="1"/>
</dbReference>
<dbReference type="PROSITE" id="PS00237">
    <property type="entry name" value="G_PROTEIN_RECEP_F1_1"/>
    <property type="match status" value="1"/>
</dbReference>
<evidence type="ECO:0000256" key="4">
    <source>
        <dbReference type="ARBA" id="ARBA00022692"/>
    </source>
</evidence>
<feature type="transmembrane region" description="Helical" evidence="10">
    <location>
        <begin position="196"/>
        <end position="219"/>
    </location>
</feature>
<feature type="domain" description="G-protein coupled receptors family 1 profile" evidence="11">
    <location>
        <begin position="39"/>
        <end position="288"/>
    </location>
</feature>
<keyword evidence="9" id="KW-0675">Receptor</keyword>
<evidence type="ECO:0000256" key="3">
    <source>
        <dbReference type="ARBA" id="ARBA00022606"/>
    </source>
</evidence>
<keyword evidence="2 10" id="KW-1003">Cell membrane</keyword>
<evidence type="ECO:0000256" key="10">
    <source>
        <dbReference type="RuleBase" id="RU363047"/>
    </source>
</evidence>
<keyword evidence="9" id="KW-0297">G-protein coupled receptor</keyword>
<dbReference type="Pfam" id="PF13853">
    <property type="entry name" value="7tm_4"/>
    <property type="match status" value="1"/>
</dbReference>
<dbReference type="SUPFAM" id="SSF81321">
    <property type="entry name" value="Family A G protein-coupled receptor-like"/>
    <property type="match status" value="1"/>
</dbReference>
<feature type="transmembrane region" description="Helical" evidence="10">
    <location>
        <begin position="58"/>
        <end position="79"/>
    </location>
</feature>
<evidence type="ECO:0000256" key="8">
    <source>
        <dbReference type="ARBA" id="ARBA00023224"/>
    </source>
</evidence>
<feature type="transmembrane region" description="Helical" evidence="10">
    <location>
        <begin position="138"/>
        <end position="156"/>
    </location>
</feature>
<reference evidence="12" key="1">
    <citation type="submission" date="2025-08" db="UniProtKB">
        <authorList>
            <consortium name="Ensembl"/>
        </authorList>
    </citation>
    <scope>IDENTIFICATION</scope>
</reference>
<dbReference type="FunFam" id="1.20.1070.10:FF:000001">
    <property type="entry name" value="Olfactory receptor"/>
    <property type="match status" value="1"/>
</dbReference>
<evidence type="ECO:0000256" key="9">
    <source>
        <dbReference type="RuleBase" id="RU000688"/>
    </source>
</evidence>
<evidence type="ECO:0000256" key="5">
    <source>
        <dbReference type="ARBA" id="ARBA00022725"/>
    </source>
</evidence>
<dbReference type="Ensembl" id="ENSAOWT00000027635.1">
    <property type="protein sequence ID" value="ENSAOWP00000024403.1"/>
    <property type="gene ID" value="ENSAOWG00000016482.1"/>
</dbReference>
<feature type="transmembrane region" description="Helical" evidence="10">
    <location>
        <begin position="23"/>
        <end position="46"/>
    </location>
</feature>
<dbReference type="Proteomes" id="UP000694424">
    <property type="component" value="Unplaced"/>
</dbReference>
<evidence type="ECO:0000256" key="2">
    <source>
        <dbReference type="ARBA" id="ARBA00022475"/>
    </source>
</evidence>
<keyword evidence="5 10" id="KW-0552">Olfaction</keyword>
<comment type="similarity">
    <text evidence="9">Belongs to the G-protein coupled receptor 1 family.</text>
</comment>
<organism evidence="12 13">
    <name type="scientific">Apteryx owenii</name>
    <name type="common">Little spotted kiwi</name>
    <dbReference type="NCBI Taxonomy" id="8824"/>
    <lineage>
        <taxon>Eukaryota</taxon>
        <taxon>Metazoa</taxon>
        <taxon>Chordata</taxon>
        <taxon>Craniata</taxon>
        <taxon>Vertebrata</taxon>
        <taxon>Euteleostomi</taxon>
        <taxon>Archelosauria</taxon>
        <taxon>Archosauria</taxon>
        <taxon>Dinosauria</taxon>
        <taxon>Saurischia</taxon>
        <taxon>Theropoda</taxon>
        <taxon>Coelurosauria</taxon>
        <taxon>Aves</taxon>
        <taxon>Palaeognathae</taxon>
        <taxon>Apterygiformes</taxon>
        <taxon>Apterygidae</taxon>
        <taxon>Apteryx</taxon>
    </lineage>
</organism>
<keyword evidence="8 9" id="KW-0807">Transducer</keyword>
<evidence type="ECO:0000256" key="6">
    <source>
        <dbReference type="ARBA" id="ARBA00022989"/>
    </source>
</evidence>